<dbReference type="GO" id="GO:0005840">
    <property type="term" value="C:ribosome"/>
    <property type="evidence" value="ECO:0007669"/>
    <property type="project" value="UniProtKB-KW"/>
</dbReference>
<dbReference type="SUPFAM" id="SSF54686">
    <property type="entry name" value="Ribosomal protein L16p/L10e"/>
    <property type="match status" value="1"/>
</dbReference>
<dbReference type="InterPro" id="IPR001197">
    <property type="entry name" value="Ribosomal_uL16_euk_arch"/>
</dbReference>
<dbReference type="InterPro" id="IPR047873">
    <property type="entry name" value="Ribosomal_uL16"/>
</dbReference>
<dbReference type="GO" id="GO:0003735">
    <property type="term" value="F:structural constituent of ribosome"/>
    <property type="evidence" value="ECO:0007669"/>
    <property type="project" value="InterPro"/>
</dbReference>
<dbReference type="CDD" id="cd01433">
    <property type="entry name" value="Ribosomal_L16_L10e"/>
    <property type="match status" value="1"/>
</dbReference>
<evidence type="ECO:0000256" key="1">
    <source>
        <dbReference type="ARBA" id="ARBA00008931"/>
    </source>
</evidence>
<evidence type="ECO:0000256" key="3">
    <source>
        <dbReference type="ARBA" id="ARBA00023274"/>
    </source>
</evidence>
<keyword evidence="3" id="KW-0687">Ribonucleoprotein</keyword>
<name>A0A7D6B9I8_FERL1</name>
<evidence type="ECO:0000313" key="4">
    <source>
        <dbReference type="EMBL" id="QLJ52277.1"/>
    </source>
</evidence>
<gene>
    <name evidence="4" type="ORF">Sv326_0102</name>
</gene>
<comment type="similarity">
    <text evidence="1">Belongs to the universal ribosomal protein uL16 family.</text>
</comment>
<protein>
    <submittedName>
        <fullName evidence="4">LSU ribosomal protein L10e</fullName>
    </submittedName>
</protein>
<dbReference type="Proteomes" id="UP000510821">
    <property type="component" value="Chromosome"/>
</dbReference>
<dbReference type="Pfam" id="PF00252">
    <property type="entry name" value="Ribosomal_L16"/>
    <property type="match status" value="1"/>
</dbReference>
<evidence type="ECO:0000313" key="5">
    <source>
        <dbReference type="Proteomes" id="UP000510821"/>
    </source>
</evidence>
<dbReference type="InterPro" id="IPR016180">
    <property type="entry name" value="Ribosomal_uL16_dom"/>
</dbReference>
<accession>A0A7D6B9I8</accession>
<dbReference type="PIRSF" id="PIRSF005590">
    <property type="entry name" value="Ribosomal_L10"/>
    <property type="match status" value="1"/>
</dbReference>
<dbReference type="EMBL" id="CP058998">
    <property type="protein sequence ID" value="QLJ52277.1"/>
    <property type="molecule type" value="Genomic_DNA"/>
</dbReference>
<dbReference type="GO" id="GO:0006412">
    <property type="term" value="P:translation"/>
    <property type="evidence" value="ECO:0007669"/>
    <property type="project" value="InterPro"/>
</dbReference>
<dbReference type="KEGG" id="flt:Sv326_0102"/>
<proteinExistence type="inferred from homology"/>
<sequence>MGLRPAHTCRGVGKVCWTRFSKKKPRKSFVKALPHNAVQIFNMGDASKKYEAELQVIAEKPIQIRDNAIEAARQGANKYLEKQLPANYYFKVIIFPHNVIRENKMIVGAGADRLQKGMRQSFGRPSDRAARVGANQKIFIFRFMKKDFKVVKDAVRRATSKLSGAYYTKVVDLI</sequence>
<dbReference type="PANTHER" id="PTHR11726">
    <property type="entry name" value="60S RIBOSOMAL PROTEIN L10"/>
    <property type="match status" value="1"/>
</dbReference>
<dbReference type="InterPro" id="IPR036920">
    <property type="entry name" value="Ribosomal_uL16_sf"/>
</dbReference>
<keyword evidence="2 4" id="KW-0689">Ribosomal protein</keyword>
<dbReference type="AlphaFoldDB" id="A0A7D6B9I8"/>
<reference evidence="5" key="1">
    <citation type="submission" date="2020-07" db="EMBL/GenBank/DDBJ databases">
        <title>Metabolic diversity and evolutionary history of the archaeal phylum ###Micrarchaeota### uncovered from a freshwater lake metagenome.</title>
        <authorList>
            <person name="Kadnikov V.V."/>
            <person name="Savvichev A.S."/>
            <person name="Mardanov A.V."/>
            <person name="Beletsky A.V."/>
            <person name="Chupakov A.V."/>
            <person name="Kokryatskaya N.M."/>
            <person name="Pimenov N.V."/>
            <person name="Ravin N.V."/>
        </authorList>
    </citation>
    <scope>NUCLEOTIDE SEQUENCE [LARGE SCALE GENOMIC DNA]</scope>
</reference>
<dbReference type="Gene3D" id="3.90.1170.10">
    <property type="entry name" value="Ribosomal protein L10e/L16"/>
    <property type="match status" value="1"/>
</dbReference>
<dbReference type="GO" id="GO:1990904">
    <property type="term" value="C:ribonucleoprotein complex"/>
    <property type="evidence" value="ECO:0007669"/>
    <property type="project" value="UniProtKB-KW"/>
</dbReference>
<evidence type="ECO:0000256" key="2">
    <source>
        <dbReference type="ARBA" id="ARBA00022980"/>
    </source>
</evidence>
<dbReference type="NCBIfam" id="NF003239">
    <property type="entry name" value="PRK04199.1-4"/>
    <property type="match status" value="1"/>
</dbReference>
<organism evidence="4 5">
    <name type="scientific">Fermentimicrarchaeum limneticum</name>
    <dbReference type="NCBI Taxonomy" id="2795018"/>
    <lineage>
        <taxon>Archaea</taxon>
        <taxon>Candidatus Micrarchaeota</taxon>
        <taxon>Candidatus Fermentimicrarchaeales</taxon>
        <taxon>Candidatus Fermentimicrarchaeaceae</taxon>
        <taxon>Candidatus Fermentimicrarchaeum</taxon>
    </lineage>
</organism>